<dbReference type="CDD" id="cd16841">
    <property type="entry name" value="RraA_family"/>
    <property type="match status" value="1"/>
</dbReference>
<reference evidence="5 6" key="1">
    <citation type="submission" date="2023-06" db="EMBL/GenBank/DDBJ databases">
        <title>Azospirillum isscasensis sp.nov, a bacterium isolated from rhizosphere soil of rice.</title>
        <authorList>
            <person name="Wang H."/>
        </authorList>
    </citation>
    <scope>NUCLEOTIDE SEQUENCE [LARGE SCALE GENOMIC DNA]</scope>
    <source>
        <strain evidence="5 6">C340-1</strain>
    </source>
</reference>
<dbReference type="InterPro" id="IPR005493">
    <property type="entry name" value="RraA/RraA-like"/>
</dbReference>
<dbReference type="PANTHER" id="PTHR33254">
    <property type="entry name" value="4-HYDROXY-4-METHYL-2-OXOGLUTARATE ALDOLASE 3-RELATED"/>
    <property type="match status" value="1"/>
</dbReference>
<keyword evidence="6" id="KW-1185">Reference proteome</keyword>
<dbReference type="EMBL" id="JAUJFI010000033">
    <property type="protein sequence ID" value="MDQ2102925.1"/>
    <property type="molecule type" value="Genomic_DNA"/>
</dbReference>
<dbReference type="InterPro" id="IPR036704">
    <property type="entry name" value="RraA/RraA-like_sf"/>
</dbReference>
<dbReference type="Gene3D" id="3.50.30.40">
    <property type="entry name" value="Ribonuclease E inhibitor RraA/RraA-like"/>
    <property type="match status" value="1"/>
</dbReference>
<comment type="caution">
    <text evidence="5">The sequence shown here is derived from an EMBL/GenBank/DDBJ whole genome shotgun (WGS) entry which is preliminary data.</text>
</comment>
<gene>
    <name evidence="5" type="ORF">QSG27_09495</name>
</gene>
<accession>A0ABU0WFI2</accession>
<proteinExistence type="predicted"/>
<comment type="cofactor">
    <cofactor evidence="1">
        <name>a divalent metal cation</name>
        <dbReference type="ChEBI" id="CHEBI:60240"/>
    </cofactor>
</comment>
<dbReference type="Pfam" id="PF03737">
    <property type="entry name" value="RraA-like"/>
    <property type="match status" value="1"/>
</dbReference>
<evidence type="ECO:0000313" key="6">
    <source>
        <dbReference type="Proteomes" id="UP001227317"/>
    </source>
</evidence>
<evidence type="ECO:0000256" key="3">
    <source>
        <dbReference type="ARBA" id="ARBA00029596"/>
    </source>
</evidence>
<protein>
    <recommendedName>
        <fullName evidence="2">Putative 4-hydroxy-4-methyl-2-oxoglutarate aldolase</fullName>
    </recommendedName>
    <alternativeName>
        <fullName evidence="3">Regulator of ribonuclease activity homolog</fullName>
    </alternativeName>
    <alternativeName>
        <fullName evidence="4">RraA-like protein</fullName>
    </alternativeName>
</protein>
<dbReference type="Proteomes" id="UP001227317">
    <property type="component" value="Unassembled WGS sequence"/>
</dbReference>
<dbReference type="SUPFAM" id="SSF89562">
    <property type="entry name" value="RraA-like"/>
    <property type="match status" value="1"/>
</dbReference>
<sequence length="228" mass="24762">MAMQRYITNFPRLTPDTLEKWRGVPSSVASDAQNRCQSMDSRIKPMVPGMRICGQARTVVPMPGDNSMVHHAVSLAEPGDIVMVAGGGLEDVAMAGEWVVRCCKRRALGGLVVDGTVRDLYEIRSLNVPVFAKGAVPRGPHKNFGGKMDVLASVGNVPVSPGDIILGDEDGVVVIPLDLAEETLEASLKLLERERLWTSQIEAGRTLVEVLGVPELEVIERDRKLERA</sequence>
<name>A0ABU0WFI2_9PROT</name>
<evidence type="ECO:0000256" key="2">
    <source>
        <dbReference type="ARBA" id="ARBA00016549"/>
    </source>
</evidence>
<organism evidence="5 6">
    <name type="scientific">Azospirillum isscasi</name>
    <dbReference type="NCBI Taxonomy" id="3053926"/>
    <lineage>
        <taxon>Bacteria</taxon>
        <taxon>Pseudomonadati</taxon>
        <taxon>Pseudomonadota</taxon>
        <taxon>Alphaproteobacteria</taxon>
        <taxon>Rhodospirillales</taxon>
        <taxon>Azospirillaceae</taxon>
        <taxon>Azospirillum</taxon>
    </lineage>
</organism>
<dbReference type="RefSeq" id="WP_306705470.1">
    <property type="nucleotide sequence ID" value="NZ_JAUJFI010000033.1"/>
</dbReference>
<evidence type="ECO:0000256" key="1">
    <source>
        <dbReference type="ARBA" id="ARBA00001968"/>
    </source>
</evidence>
<dbReference type="PANTHER" id="PTHR33254:SF4">
    <property type="entry name" value="4-HYDROXY-4-METHYL-2-OXOGLUTARATE ALDOLASE 3-RELATED"/>
    <property type="match status" value="1"/>
</dbReference>
<evidence type="ECO:0000313" key="5">
    <source>
        <dbReference type="EMBL" id="MDQ2102925.1"/>
    </source>
</evidence>
<evidence type="ECO:0000256" key="4">
    <source>
        <dbReference type="ARBA" id="ARBA00030169"/>
    </source>
</evidence>